<feature type="transmembrane region" description="Helical" evidence="1">
    <location>
        <begin position="85"/>
        <end position="104"/>
    </location>
</feature>
<feature type="transmembrane region" description="Helical" evidence="1">
    <location>
        <begin position="110"/>
        <end position="128"/>
    </location>
</feature>
<protein>
    <recommendedName>
        <fullName evidence="4">Glycosyltransferase RgtA/B/C/D-like domain-containing protein</fullName>
    </recommendedName>
</protein>
<feature type="transmembrane region" description="Helical" evidence="1">
    <location>
        <begin position="261"/>
        <end position="280"/>
    </location>
</feature>
<organism evidence="2 3">
    <name type="scientific">Halobacteriovorax vibrionivorans</name>
    <dbReference type="NCBI Taxonomy" id="2152716"/>
    <lineage>
        <taxon>Bacteria</taxon>
        <taxon>Pseudomonadati</taxon>
        <taxon>Bdellovibrionota</taxon>
        <taxon>Bacteriovoracia</taxon>
        <taxon>Bacteriovoracales</taxon>
        <taxon>Halobacteriovoraceae</taxon>
        <taxon>Halobacteriovorax</taxon>
    </lineage>
</organism>
<name>A0ABY0IJP4_9BACT</name>
<feature type="transmembrane region" description="Helical" evidence="1">
    <location>
        <begin position="42"/>
        <end position="64"/>
    </location>
</feature>
<feature type="transmembrane region" description="Helical" evidence="1">
    <location>
        <begin position="20"/>
        <end position="36"/>
    </location>
</feature>
<feature type="transmembrane region" description="Helical" evidence="1">
    <location>
        <begin position="378"/>
        <end position="397"/>
    </location>
</feature>
<keyword evidence="3" id="KW-1185">Reference proteome</keyword>
<proteinExistence type="predicted"/>
<evidence type="ECO:0008006" key="4">
    <source>
        <dbReference type="Google" id="ProtNLM"/>
    </source>
</evidence>
<dbReference type="Proteomes" id="UP000443582">
    <property type="component" value="Unassembled WGS sequence"/>
</dbReference>
<feature type="transmembrane region" description="Helical" evidence="1">
    <location>
        <begin position="300"/>
        <end position="326"/>
    </location>
</feature>
<reference evidence="3" key="1">
    <citation type="journal article" date="2019" name="Int. J. Syst. Evol. Microbiol.">
        <title>Halobacteriovorax valvorus sp. nov., a novel prokaryotic predator isolated from coastal seawater of China.</title>
        <authorList>
            <person name="Chen M.-X."/>
        </authorList>
    </citation>
    <scope>NUCLEOTIDE SEQUENCE [LARGE SCALE GENOMIC DNA]</scope>
    <source>
        <strain evidence="3">BL9</strain>
    </source>
</reference>
<evidence type="ECO:0000313" key="3">
    <source>
        <dbReference type="Proteomes" id="UP000443582"/>
    </source>
</evidence>
<accession>A0ABY0IJP4</accession>
<feature type="transmembrane region" description="Helical" evidence="1">
    <location>
        <begin position="417"/>
        <end position="437"/>
    </location>
</feature>
<feature type="transmembrane region" description="Helical" evidence="1">
    <location>
        <begin position="443"/>
        <end position="461"/>
    </location>
</feature>
<feature type="transmembrane region" description="Helical" evidence="1">
    <location>
        <begin position="338"/>
        <end position="358"/>
    </location>
</feature>
<comment type="caution">
    <text evidence="2">The sequence shown here is derived from an EMBL/GenBank/DDBJ whole genome shotgun (WGS) entry which is preliminary data.</text>
</comment>
<feature type="transmembrane region" description="Helical" evidence="1">
    <location>
        <begin position="156"/>
        <end position="175"/>
    </location>
</feature>
<gene>
    <name evidence="2" type="ORF">DAY19_05195</name>
</gene>
<feature type="transmembrane region" description="Helical" evidence="1">
    <location>
        <begin position="218"/>
        <end position="240"/>
    </location>
</feature>
<keyword evidence="1" id="KW-0472">Membrane</keyword>
<evidence type="ECO:0000313" key="2">
    <source>
        <dbReference type="EMBL" id="RZF23166.1"/>
    </source>
</evidence>
<dbReference type="RefSeq" id="WP_133296889.1">
    <property type="nucleotide sequence ID" value="NZ_QDKL01000001.1"/>
</dbReference>
<keyword evidence="1" id="KW-1133">Transmembrane helix</keyword>
<evidence type="ECO:0000256" key="1">
    <source>
        <dbReference type="SAM" id="Phobius"/>
    </source>
</evidence>
<dbReference type="EMBL" id="QDKL01000001">
    <property type="protein sequence ID" value="RZF23166.1"/>
    <property type="molecule type" value="Genomic_DNA"/>
</dbReference>
<keyword evidence="1" id="KW-0812">Transmembrane</keyword>
<sequence>MKTLEKKSDIFVEKTKFLSFRLVTYFTFLLLPIYLQKEVNLAPIWQIIAMIFFSMFIVSQWFLLGKEIDHRLKIYFKVNSSIDRVVYRLFMGMFFMAIYFNLLSLLPHKWSYNIFWVTWVVMGLFYSWPTRGKIIKESVSTNFHEYRYLDKFEKTVLFLTVVMFFTSLPELPNLFSTGSLRLFFDPGEKVSGAFWNFISINYIPFSKYPQLLNLSWSVHFYFVTMSLFLMTFYALLRNFVSRRLSLLGVFALVSSWSFSKILANNFGFTLLTTFSVVWVWSTLWSTKSSTYRSGLFIGLLGAWGTVIDKSNIILLVVQLLLIHFVFLKEETYWYRRQFFKYTLLGVFLSISLFFFSTSNVSVQMIESINIIYAELTRLFFRKSFFILSIFGLGVFIYKLIGQTRSEKNQVLNISHDLSMKVAISILCLILIDILFSSRTFQDFSILWPLAFFSVLLIEVIFQKIRHLRSRRNMIYAVYIIICLLDSHFEGRVKILLRTIGAID</sequence>